<protein>
    <submittedName>
        <fullName evidence="3">Uncharacterized protein</fullName>
    </submittedName>
</protein>
<evidence type="ECO:0000313" key="4">
    <source>
        <dbReference type="Proteomes" id="UP001291653"/>
    </source>
</evidence>
<keyword evidence="4" id="KW-1185">Reference proteome</keyword>
<evidence type="ECO:0000256" key="2">
    <source>
        <dbReference type="SAM" id="Phobius"/>
    </source>
</evidence>
<keyword evidence="2" id="KW-0812">Transmembrane</keyword>
<dbReference type="EMBL" id="LC735414">
    <property type="protein sequence ID" value="BDT39556.1"/>
    <property type="molecule type" value="Genomic_DNA"/>
</dbReference>
<sequence length="79" mass="8418">MNSSIPRTESWLPAAAPPDVPPTPNVPIQDGGSFHRAVQQRHDAAIRTLGFGLVMLSLVGTGALGAVLWTVTMLWRVVS</sequence>
<evidence type="ECO:0000256" key="1">
    <source>
        <dbReference type="SAM" id="MobiDB-lite"/>
    </source>
</evidence>
<gene>
    <name evidence="3" type="ORF">SYYSPA8_37190</name>
</gene>
<name>A0AA86IVF6_9ACTN</name>
<evidence type="ECO:0000313" key="3">
    <source>
        <dbReference type="EMBL" id="BDT39556.1"/>
    </source>
</evidence>
<keyword evidence="2" id="KW-1133">Transmembrane helix</keyword>
<proteinExistence type="predicted"/>
<keyword evidence="3" id="KW-0614">Plasmid</keyword>
<accession>A0AA86IVF6</accession>
<feature type="compositionally biased region" description="Pro residues" evidence="1">
    <location>
        <begin position="15"/>
        <end position="25"/>
    </location>
</feature>
<geneLocation type="plasmid" evidence="3 4">
    <name>pYSPA8-1</name>
</geneLocation>
<reference evidence="3 4" key="1">
    <citation type="submission" date="2022-10" db="EMBL/GenBank/DDBJ databases">
        <title>Draft genome sequence of Streptomyces sp. YSPA8.</title>
        <authorList>
            <person name="Moriuchi R."/>
            <person name="Dohra H."/>
            <person name="Yamamura H."/>
            <person name="Kodani S."/>
        </authorList>
    </citation>
    <scope>NUCLEOTIDE SEQUENCE [LARGE SCALE GENOMIC DNA]</scope>
    <source>
        <strain evidence="3 4">YSPA8</strain>
        <plasmid evidence="3 4">pYSPA8-1</plasmid>
    </source>
</reference>
<dbReference type="AlphaFoldDB" id="A0AA86IVF6"/>
<feature type="transmembrane region" description="Helical" evidence="2">
    <location>
        <begin position="49"/>
        <end position="75"/>
    </location>
</feature>
<keyword evidence="2" id="KW-0472">Membrane</keyword>
<dbReference type="RefSeq" id="WP_323451915.1">
    <property type="nucleotide sequence ID" value="NZ_LC735414.1"/>
</dbReference>
<feature type="region of interest" description="Disordered" evidence="1">
    <location>
        <begin position="1"/>
        <end position="27"/>
    </location>
</feature>
<dbReference type="Proteomes" id="UP001291653">
    <property type="component" value="Plasmid pYSPA8-1"/>
</dbReference>
<organism evidence="3 4">
    <name type="scientific">Streptomyces yaizuensis</name>
    <dbReference type="NCBI Taxonomy" id="2989713"/>
    <lineage>
        <taxon>Bacteria</taxon>
        <taxon>Bacillati</taxon>
        <taxon>Actinomycetota</taxon>
        <taxon>Actinomycetes</taxon>
        <taxon>Kitasatosporales</taxon>
        <taxon>Streptomycetaceae</taxon>
        <taxon>Streptomyces</taxon>
    </lineage>
</organism>